<evidence type="ECO:0000256" key="8">
    <source>
        <dbReference type="ARBA" id="ARBA00034708"/>
    </source>
</evidence>
<dbReference type="Pfam" id="PF25539">
    <property type="entry name" value="Bestrophin_2"/>
    <property type="match status" value="1"/>
</dbReference>
<evidence type="ECO:0000256" key="6">
    <source>
        <dbReference type="ARBA" id="ARBA00023065"/>
    </source>
</evidence>
<evidence type="ECO:0000256" key="9">
    <source>
        <dbReference type="SAM" id="Phobius"/>
    </source>
</evidence>
<dbReference type="AlphaFoldDB" id="A0A327QJ92"/>
<feature type="transmembrane region" description="Helical" evidence="9">
    <location>
        <begin position="200"/>
        <end position="222"/>
    </location>
</feature>
<dbReference type="EMBL" id="QLLL01000005">
    <property type="protein sequence ID" value="RAJ04048.1"/>
    <property type="molecule type" value="Genomic_DNA"/>
</dbReference>
<dbReference type="PANTHER" id="PTHR33281:SF19">
    <property type="entry name" value="VOLTAGE-DEPENDENT ANION CHANNEL-FORMING PROTEIN YNEE"/>
    <property type="match status" value="1"/>
</dbReference>
<evidence type="ECO:0000313" key="10">
    <source>
        <dbReference type="EMBL" id="RAJ04048.1"/>
    </source>
</evidence>
<protein>
    <submittedName>
        <fullName evidence="10">Putative membrane protein</fullName>
    </submittedName>
</protein>
<dbReference type="GO" id="GO:0005886">
    <property type="term" value="C:plasma membrane"/>
    <property type="evidence" value="ECO:0007669"/>
    <property type="project" value="UniProtKB-SubCell"/>
</dbReference>
<dbReference type="PANTHER" id="PTHR33281">
    <property type="entry name" value="UPF0187 PROTEIN YNEE"/>
    <property type="match status" value="1"/>
</dbReference>
<evidence type="ECO:0000256" key="4">
    <source>
        <dbReference type="ARBA" id="ARBA00022692"/>
    </source>
</evidence>
<feature type="transmembrane region" description="Helical" evidence="9">
    <location>
        <begin position="44"/>
        <end position="62"/>
    </location>
</feature>
<accession>A0A327QJ92</accession>
<comment type="caution">
    <text evidence="10">The sequence shown here is derived from an EMBL/GenBank/DDBJ whole genome shotgun (WGS) entry which is preliminary data.</text>
</comment>
<dbReference type="Proteomes" id="UP000249547">
    <property type="component" value="Unassembled WGS sequence"/>
</dbReference>
<name>A0A327QJ92_9BACT</name>
<keyword evidence="4 9" id="KW-0812">Transmembrane</keyword>
<keyword evidence="3" id="KW-1003">Cell membrane</keyword>
<evidence type="ECO:0000313" key="11">
    <source>
        <dbReference type="Proteomes" id="UP000249547"/>
    </source>
</evidence>
<keyword evidence="7 9" id="KW-0472">Membrane</keyword>
<reference evidence="10 11" key="1">
    <citation type="submission" date="2018-06" db="EMBL/GenBank/DDBJ databases">
        <title>Genomic Encyclopedia of Archaeal and Bacterial Type Strains, Phase II (KMG-II): from individual species to whole genera.</title>
        <authorList>
            <person name="Goeker M."/>
        </authorList>
    </citation>
    <scope>NUCLEOTIDE SEQUENCE [LARGE SCALE GENOMIC DNA]</scope>
    <source>
        <strain evidence="10 11">DSM 23857</strain>
    </source>
</reference>
<dbReference type="RefSeq" id="WP_111598364.1">
    <property type="nucleotide sequence ID" value="NZ_QLLL01000005.1"/>
</dbReference>
<comment type="similarity">
    <text evidence="8">Belongs to the anion channel-forming bestrophin (TC 1.A.46) family.</text>
</comment>
<sequence>MLLRHRLSITQIFRLTWKVDLWILLCCTAAYYIDVYYMKSHISIPGSISGVLGTAIAFFVGFNNNQAYDRWWEARTIWGALVNDSRSFARSVLQYTEGDFNSQQIARRMVQRHLAFIYALKARLRSSNDDYYVRYLNARELAEVQDSSNVANAILQLQSRDLQQLEKEGSIDQFRFRAIDELLVKLTDAMGKSERIKTTVFPPSYSFFTSIFIWFYVIMNTLMMTETIGAWSILFGWAFGFVFHVTQLNGLSIMNPFEETQTGIALDSISRNIEINLLEAMHAPNIPEPVQPVKGLYIM</sequence>
<dbReference type="GO" id="GO:0005254">
    <property type="term" value="F:chloride channel activity"/>
    <property type="evidence" value="ECO:0007669"/>
    <property type="project" value="InterPro"/>
</dbReference>
<evidence type="ECO:0000256" key="1">
    <source>
        <dbReference type="ARBA" id="ARBA00004651"/>
    </source>
</evidence>
<evidence type="ECO:0000256" key="2">
    <source>
        <dbReference type="ARBA" id="ARBA00022448"/>
    </source>
</evidence>
<evidence type="ECO:0000256" key="3">
    <source>
        <dbReference type="ARBA" id="ARBA00022475"/>
    </source>
</evidence>
<keyword evidence="11" id="KW-1185">Reference proteome</keyword>
<comment type="subcellular location">
    <subcellularLocation>
        <location evidence="1">Cell membrane</location>
        <topology evidence="1">Multi-pass membrane protein</topology>
    </subcellularLocation>
</comment>
<gene>
    <name evidence="10" type="ORF">LX64_02925</name>
</gene>
<keyword evidence="2" id="KW-0813">Transport</keyword>
<organism evidence="10 11">
    <name type="scientific">Chitinophaga skermanii</name>
    <dbReference type="NCBI Taxonomy" id="331697"/>
    <lineage>
        <taxon>Bacteria</taxon>
        <taxon>Pseudomonadati</taxon>
        <taxon>Bacteroidota</taxon>
        <taxon>Chitinophagia</taxon>
        <taxon>Chitinophagales</taxon>
        <taxon>Chitinophagaceae</taxon>
        <taxon>Chitinophaga</taxon>
    </lineage>
</organism>
<feature type="transmembrane region" description="Helical" evidence="9">
    <location>
        <begin position="228"/>
        <end position="246"/>
    </location>
</feature>
<keyword evidence="5 9" id="KW-1133">Transmembrane helix</keyword>
<dbReference type="OrthoDB" id="445589at2"/>
<keyword evidence="6" id="KW-0406">Ion transport</keyword>
<dbReference type="InterPro" id="IPR044669">
    <property type="entry name" value="YneE/VCCN1/2-like"/>
</dbReference>
<feature type="transmembrane region" description="Helical" evidence="9">
    <location>
        <begin position="21"/>
        <end position="38"/>
    </location>
</feature>
<proteinExistence type="inferred from homology"/>
<evidence type="ECO:0000256" key="5">
    <source>
        <dbReference type="ARBA" id="ARBA00022989"/>
    </source>
</evidence>
<evidence type="ECO:0000256" key="7">
    <source>
        <dbReference type="ARBA" id="ARBA00023136"/>
    </source>
</evidence>